<dbReference type="PATRIC" id="fig|1666911.3.peg.2938"/>
<organism evidence="19 20">
    <name type="scientific">Phormidesmis priestleyi Ana</name>
    <dbReference type="NCBI Taxonomy" id="1666911"/>
    <lineage>
        <taxon>Bacteria</taxon>
        <taxon>Bacillati</taxon>
        <taxon>Cyanobacteriota</taxon>
        <taxon>Cyanophyceae</taxon>
        <taxon>Leptolyngbyales</taxon>
        <taxon>Leptolyngbyaceae</taxon>
        <taxon>Phormidesmis</taxon>
    </lineage>
</organism>
<dbReference type="GO" id="GO:0051539">
    <property type="term" value="F:4 iron, 4 sulfur cluster binding"/>
    <property type="evidence" value="ECO:0007669"/>
    <property type="project" value="UniProtKB-KW"/>
</dbReference>
<evidence type="ECO:0000256" key="18">
    <source>
        <dbReference type="PIRSR" id="PIRSR000260-4"/>
    </source>
</evidence>
<keyword evidence="10 18" id="KW-1015">Disulfide bond</keyword>
<reference evidence="19 20" key="1">
    <citation type="submission" date="2015-09" db="EMBL/GenBank/DDBJ databases">
        <title>Identification and resolution of microdiversity through metagenomic sequencing of parallel consortia.</title>
        <authorList>
            <person name="Nelson W.C."/>
            <person name="Romine M.F."/>
            <person name="Lindemann S.R."/>
        </authorList>
    </citation>
    <scope>NUCLEOTIDE SEQUENCE [LARGE SCALE GENOMIC DNA]</scope>
    <source>
        <strain evidence="19">Ana</strain>
    </source>
</reference>
<dbReference type="InterPro" id="IPR036644">
    <property type="entry name" value="FTR_bsu_sf"/>
</dbReference>
<dbReference type="GO" id="GO:0016730">
    <property type="term" value="F:oxidoreductase activity, acting on iron-sulfur proteins as donors"/>
    <property type="evidence" value="ECO:0007669"/>
    <property type="project" value="InterPro"/>
</dbReference>
<dbReference type="EMBL" id="LJZR01000004">
    <property type="protein sequence ID" value="KPQ36783.1"/>
    <property type="molecule type" value="Genomic_DNA"/>
</dbReference>
<proteinExistence type="inferred from homology"/>
<evidence type="ECO:0000256" key="6">
    <source>
        <dbReference type="ARBA" id="ARBA00022723"/>
    </source>
</evidence>
<keyword evidence="7" id="KW-0560">Oxidoreductase</keyword>
<feature type="binding site" evidence="16">
    <location>
        <position position="77"/>
    </location>
    <ligand>
        <name>[4Fe-4S] cluster</name>
        <dbReference type="ChEBI" id="CHEBI:49883"/>
    </ligand>
</feature>
<dbReference type="SUPFAM" id="SSF57662">
    <property type="entry name" value="Ferredoxin thioredoxin reductase (FTR), catalytic beta chain"/>
    <property type="match status" value="1"/>
</dbReference>
<comment type="caution">
    <text evidence="19">The sequence shown here is derived from an EMBL/GenBank/DDBJ whole genome shotgun (WGS) entry which is preliminary data.</text>
</comment>
<evidence type="ECO:0000256" key="5">
    <source>
        <dbReference type="ARBA" id="ARBA00022485"/>
    </source>
</evidence>
<sequence length="122" mass="13660">MSTPNPNQGSDKSLEIMRNFAQSYAKRTGTYFCQDLGVTAVVLEGLAKHKDDLGAPLCPCRHYEDKEAEVKASYWNCPCVPMQERQECHCMLFLTEDNPFSGTEQAISFEKIRSETNAVSSS</sequence>
<evidence type="ECO:0000256" key="9">
    <source>
        <dbReference type="ARBA" id="ARBA00023014"/>
    </source>
</evidence>
<dbReference type="GO" id="GO:0046872">
    <property type="term" value="F:metal ion binding"/>
    <property type="evidence" value="ECO:0007669"/>
    <property type="project" value="UniProtKB-KW"/>
</dbReference>
<dbReference type="InterPro" id="IPR004209">
    <property type="entry name" value="FTR_bsu"/>
</dbReference>
<evidence type="ECO:0000256" key="14">
    <source>
        <dbReference type="ARBA" id="ARBA00048150"/>
    </source>
</evidence>
<dbReference type="PIRSF" id="PIRSF000260">
    <property type="entry name" value="FTRc"/>
    <property type="match status" value="1"/>
</dbReference>
<evidence type="ECO:0000256" key="7">
    <source>
        <dbReference type="ARBA" id="ARBA00023002"/>
    </source>
</evidence>
<keyword evidence="11" id="KW-0676">Redox-active center</keyword>
<evidence type="ECO:0000256" key="12">
    <source>
        <dbReference type="ARBA" id="ARBA00026011"/>
    </source>
</evidence>
<comment type="function">
    <text evidence="1">Catalytic subunit of the ferredoxin-thioredoxin reductase (FTR), which catalyzes the two-electron reduction of thioredoxins by the electrons provided by reduced ferredoxin.</text>
</comment>
<comment type="cofactor">
    <cofactor evidence="16">
        <name>[4Fe-4S] cluster</name>
        <dbReference type="ChEBI" id="CHEBI:49883"/>
    </cofactor>
    <text evidence="16">Binds 1 [4Fe-4S] cluster.</text>
</comment>
<feature type="active site" description="Nucleophile" evidence="15">
    <location>
        <position position="60"/>
    </location>
</feature>
<evidence type="ECO:0000256" key="1">
    <source>
        <dbReference type="ARBA" id="ARBA00003945"/>
    </source>
</evidence>
<dbReference type="PANTHER" id="PTHR35113:SF1">
    <property type="entry name" value="FERREDOXIN-THIOREDOXIN REDUCTASE CATALYTIC CHAIN, CHLOROPLASTIC"/>
    <property type="match status" value="1"/>
</dbReference>
<feature type="disulfide bond" description="Redox-active" evidence="18">
    <location>
        <begin position="60"/>
        <end position="90"/>
    </location>
</feature>
<evidence type="ECO:0000256" key="8">
    <source>
        <dbReference type="ARBA" id="ARBA00023004"/>
    </source>
</evidence>
<dbReference type="Proteomes" id="UP000050465">
    <property type="component" value="Unassembled WGS sequence"/>
</dbReference>
<keyword evidence="5 16" id="KW-0004">4Fe-4S</keyword>
<protein>
    <recommendedName>
        <fullName evidence="4">Ferredoxin-thioredoxin reductase, catalytic chain</fullName>
        <ecNumber evidence="3">1.8.7.2</ecNumber>
    </recommendedName>
    <alternativeName>
        <fullName evidence="13">Ferredoxin-thioredoxin reductase subunit B</fullName>
    </alternativeName>
</protein>
<evidence type="ECO:0000256" key="16">
    <source>
        <dbReference type="PIRSR" id="PIRSR000260-2"/>
    </source>
</evidence>
<evidence type="ECO:0000256" key="17">
    <source>
        <dbReference type="PIRSR" id="PIRSR000260-3"/>
    </source>
</evidence>
<gene>
    <name evidence="19" type="ORF">HLUCCA11_04655</name>
</gene>
<evidence type="ECO:0000256" key="3">
    <source>
        <dbReference type="ARBA" id="ARBA00012358"/>
    </source>
</evidence>
<keyword evidence="6 16" id="KW-0479">Metal-binding</keyword>
<evidence type="ECO:0000256" key="4">
    <source>
        <dbReference type="ARBA" id="ARBA00021195"/>
    </source>
</evidence>
<evidence type="ECO:0000256" key="10">
    <source>
        <dbReference type="ARBA" id="ARBA00023157"/>
    </source>
</evidence>
<evidence type="ECO:0000256" key="2">
    <source>
        <dbReference type="ARBA" id="ARBA00007941"/>
    </source>
</evidence>
<feature type="binding site" evidence="16">
    <location>
        <position position="58"/>
    </location>
    <ligand>
        <name>[4Fe-4S] cluster</name>
        <dbReference type="ChEBI" id="CHEBI:49883"/>
    </ligand>
</feature>
<comment type="subunit">
    <text evidence="12">Heterodimer of subunit A (variable subunit) and subunit B (catalytic subunit). Heterodimeric FTR forms a complex with ferredoxin and thioredoxin.</text>
</comment>
<comment type="similarity">
    <text evidence="2">Belongs to the ferredoxin thioredoxin reductase beta subunit family.</text>
</comment>
<dbReference type="Gene3D" id="3.90.460.10">
    <property type="entry name" value="Ferredoxin thioredoxin reductase catalytic beta subunit"/>
    <property type="match status" value="1"/>
</dbReference>
<evidence type="ECO:0000256" key="11">
    <source>
        <dbReference type="ARBA" id="ARBA00023284"/>
    </source>
</evidence>
<keyword evidence="8 16" id="KW-0408">Iron</keyword>
<dbReference type="EC" id="1.8.7.2" evidence="3"/>
<dbReference type="FunFam" id="3.90.460.10:FF:000001">
    <property type="entry name" value="Ferredoxin-thioredoxin reductase, catalytic chain"/>
    <property type="match status" value="1"/>
</dbReference>
<dbReference type="GO" id="GO:0103012">
    <property type="term" value="F:ferredoxin-thioredoxin reductase activity"/>
    <property type="evidence" value="ECO:0007669"/>
    <property type="project" value="UniProtKB-EC"/>
</dbReference>
<evidence type="ECO:0000256" key="13">
    <source>
        <dbReference type="ARBA" id="ARBA00030295"/>
    </source>
</evidence>
<feature type="binding site" evidence="16">
    <location>
        <position position="88"/>
    </location>
    <ligand>
        <name>[4Fe-4S] cluster</name>
        <dbReference type="ChEBI" id="CHEBI:49883"/>
    </ligand>
</feature>
<dbReference type="AlphaFoldDB" id="A0A0P7ZTA5"/>
<dbReference type="Pfam" id="PF02943">
    <property type="entry name" value="FeThRed_B"/>
    <property type="match status" value="1"/>
</dbReference>
<accession>A0A0P7ZTA5</accession>
<dbReference type="STRING" id="1666911.HLUCCA11_04655"/>
<dbReference type="PANTHER" id="PTHR35113">
    <property type="entry name" value="FERREDOXIN-THIOREDOXIN REDUCTASE CATALYTIC CHAIN, CHLOROPLASTIC"/>
    <property type="match status" value="1"/>
</dbReference>
<name>A0A0P7ZTA5_9CYAN</name>
<evidence type="ECO:0000256" key="15">
    <source>
        <dbReference type="PIRSR" id="PIRSR000260-1"/>
    </source>
</evidence>
<comment type="catalytic activity">
    <reaction evidence="14">
        <text>[thioredoxin]-disulfide + 2 reduced [2Fe-2S]-[ferredoxin] + 2 H(+) = [thioredoxin]-dithiol + 2 oxidized [2Fe-2S]-[ferredoxin]</text>
        <dbReference type="Rhea" id="RHEA:42336"/>
        <dbReference type="Rhea" id="RHEA-COMP:10000"/>
        <dbReference type="Rhea" id="RHEA-COMP:10001"/>
        <dbReference type="Rhea" id="RHEA-COMP:10698"/>
        <dbReference type="Rhea" id="RHEA-COMP:10700"/>
        <dbReference type="ChEBI" id="CHEBI:15378"/>
        <dbReference type="ChEBI" id="CHEBI:29950"/>
        <dbReference type="ChEBI" id="CHEBI:33737"/>
        <dbReference type="ChEBI" id="CHEBI:33738"/>
        <dbReference type="ChEBI" id="CHEBI:50058"/>
        <dbReference type="EC" id="1.8.7.2"/>
    </reaction>
</comment>
<evidence type="ECO:0000313" key="19">
    <source>
        <dbReference type="EMBL" id="KPQ36783.1"/>
    </source>
</evidence>
<evidence type="ECO:0000313" key="20">
    <source>
        <dbReference type="Proteomes" id="UP000050465"/>
    </source>
</evidence>
<feature type="site" description="Increases the nucleophilicity of the active site Cys" evidence="17">
    <location>
        <position position="89"/>
    </location>
</feature>
<dbReference type="InterPro" id="IPR024707">
    <property type="entry name" value="FTR_bsu_Cyanobacter"/>
</dbReference>
<keyword evidence="9 16" id="KW-0411">Iron-sulfur</keyword>
<feature type="binding site" evidence="16">
    <location>
        <position position="79"/>
    </location>
    <ligand>
        <name>[4Fe-4S] cluster</name>
        <dbReference type="ChEBI" id="CHEBI:49883"/>
    </ligand>
</feature>